<evidence type="ECO:0000256" key="1">
    <source>
        <dbReference type="SAM" id="MobiDB-lite"/>
    </source>
</evidence>
<proteinExistence type="predicted"/>
<feature type="region of interest" description="Disordered" evidence="1">
    <location>
        <begin position="63"/>
        <end position="96"/>
    </location>
</feature>
<dbReference type="RefSeq" id="WP_237445002.1">
    <property type="nucleotide sequence ID" value="NZ_CAKLPX010000003.1"/>
</dbReference>
<feature type="domain" description="DUF4124" evidence="3">
    <location>
        <begin position="20"/>
        <end position="69"/>
    </location>
</feature>
<protein>
    <recommendedName>
        <fullName evidence="3">DUF4124 domain-containing protein</fullName>
    </recommendedName>
</protein>
<keyword evidence="5" id="KW-1185">Reference proteome</keyword>
<dbReference type="EMBL" id="CAKLPX010000003">
    <property type="protein sequence ID" value="CAH0992308.1"/>
    <property type="molecule type" value="Genomic_DNA"/>
</dbReference>
<evidence type="ECO:0000313" key="5">
    <source>
        <dbReference type="Proteomes" id="UP000838100"/>
    </source>
</evidence>
<feature type="chain" id="PRO_5046733010" description="DUF4124 domain-containing protein" evidence="2">
    <location>
        <begin position="25"/>
        <end position="148"/>
    </location>
</feature>
<reference evidence="4" key="1">
    <citation type="submission" date="2021-12" db="EMBL/GenBank/DDBJ databases">
        <authorList>
            <person name="Rodrigo-Torres L."/>
            <person name="Arahal R. D."/>
            <person name="Lucena T."/>
        </authorList>
    </citation>
    <scope>NUCLEOTIDE SEQUENCE</scope>
    <source>
        <strain evidence="4">CECT 8267</strain>
    </source>
</reference>
<organism evidence="4 5">
    <name type="scientific">Sinobacterium norvegicum</name>
    <dbReference type="NCBI Taxonomy" id="1641715"/>
    <lineage>
        <taxon>Bacteria</taxon>
        <taxon>Pseudomonadati</taxon>
        <taxon>Pseudomonadota</taxon>
        <taxon>Gammaproteobacteria</taxon>
        <taxon>Cellvibrionales</taxon>
        <taxon>Spongiibacteraceae</taxon>
        <taxon>Sinobacterium</taxon>
    </lineage>
</organism>
<evidence type="ECO:0000259" key="3">
    <source>
        <dbReference type="Pfam" id="PF13511"/>
    </source>
</evidence>
<feature type="compositionally biased region" description="Low complexity" evidence="1">
    <location>
        <begin position="68"/>
        <end position="80"/>
    </location>
</feature>
<name>A0ABM9AGH4_9GAMM</name>
<sequence length="148" mass="16151">MIRSLLTAVLLLMLTSLSISSAYAAKQSYYRWNDASGNVHYGKHPPAGADAVLVDIHTGKVIPRTPAAEDTAATGEAATESQQPEQQSGLEPGEAERICGEAKKHLELVQRPGIIRMRDEDGNPYVLDDAAKKREMDNAREAIKTYCQ</sequence>
<keyword evidence="2" id="KW-0732">Signal</keyword>
<dbReference type="InterPro" id="IPR025392">
    <property type="entry name" value="DUF4124"/>
</dbReference>
<gene>
    <name evidence="4" type="ORF">SIN8267_02427</name>
</gene>
<evidence type="ECO:0000256" key="2">
    <source>
        <dbReference type="SAM" id="SignalP"/>
    </source>
</evidence>
<dbReference type="Pfam" id="PF13511">
    <property type="entry name" value="DUF4124"/>
    <property type="match status" value="1"/>
</dbReference>
<feature type="signal peptide" evidence="2">
    <location>
        <begin position="1"/>
        <end position="24"/>
    </location>
</feature>
<dbReference type="Proteomes" id="UP000838100">
    <property type="component" value="Unassembled WGS sequence"/>
</dbReference>
<accession>A0ABM9AGH4</accession>
<evidence type="ECO:0000313" key="4">
    <source>
        <dbReference type="EMBL" id="CAH0992308.1"/>
    </source>
</evidence>
<comment type="caution">
    <text evidence="4">The sequence shown here is derived from an EMBL/GenBank/DDBJ whole genome shotgun (WGS) entry which is preliminary data.</text>
</comment>